<feature type="region of interest" description="Disordered" evidence="1">
    <location>
        <begin position="1"/>
        <end position="37"/>
    </location>
</feature>
<proteinExistence type="predicted"/>
<dbReference type="AlphaFoldDB" id="A0A1X7TVG7"/>
<evidence type="ECO:0000256" key="1">
    <source>
        <dbReference type="SAM" id="MobiDB-lite"/>
    </source>
</evidence>
<dbReference type="InParanoid" id="A0A1X7TVG7"/>
<dbReference type="OrthoDB" id="5971203at2759"/>
<dbReference type="EnsemblMetazoa" id="Aqu2.1.18885_001">
    <property type="protein sequence ID" value="Aqu2.1.18885_001"/>
    <property type="gene ID" value="Aqu2.1.18885"/>
</dbReference>
<feature type="compositionally biased region" description="Polar residues" evidence="1">
    <location>
        <begin position="1"/>
        <end position="12"/>
    </location>
</feature>
<evidence type="ECO:0000313" key="2">
    <source>
        <dbReference type="EnsemblMetazoa" id="Aqu2.1.18885_001"/>
    </source>
</evidence>
<reference evidence="2" key="1">
    <citation type="submission" date="2017-05" db="UniProtKB">
        <authorList>
            <consortium name="EnsemblMetazoa"/>
        </authorList>
    </citation>
    <scope>IDENTIFICATION</scope>
</reference>
<accession>A0A1X7TVG7</accession>
<feature type="compositionally biased region" description="Acidic residues" evidence="1">
    <location>
        <begin position="19"/>
        <end position="30"/>
    </location>
</feature>
<name>A0A1X7TVG7_AMPQE</name>
<evidence type="ECO:0008006" key="3">
    <source>
        <dbReference type="Google" id="ProtNLM"/>
    </source>
</evidence>
<sequence>MNQFGYKTQDPVTTKENENEGDDFIQENDQEPEREAYQRQKATKVAQSNAAGVKVQAGSCACNQKIRKGLLQSLQSCINVLNAMESCTSRNKRAVYENVQLMSSCACSQKVNSDLIQSLKSCTDAIITTSSCMTFSSCAEIKSNKPGSVSGNYQLHINNKSVTVYCHMGALCGIDGGWARLGKLDMTQSSSTCPSSLQLITQSNTRICTKNKVGCQSIPLPSQGLKYSQVCGRVRGYHRYTLDGFLNRGIDGVYVDGVSITRGSPRKHVWSLGGSTYNAGCPCSSSRRAASFVGSDYYCESGFPSGPQNTFGVADPLWDGKNCPSNEARCCSPPLLPWFLKRIGSTTTDNIEMRLCTDEAPNNENIGIDQYEIYIK</sequence>
<protein>
    <recommendedName>
        <fullName evidence="3">Fibrinogen C-terminal domain-containing protein</fullName>
    </recommendedName>
</protein>
<organism evidence="2">
    <name type="scientific">Amphimedon queenslandica</name>
    <name type="common">Sponge</name>
    <dbReference type="NCBI Taxonomy" id="400682"/>
    <lineage>
        <taxon>Eukaryota</taxon>
        <taxon>Metazoa</taxon>
        <taxon>Porifera</taxon>
        <taxon>Demospongiae</taxon>
        <taxon>Heteroscleromorpha</taxon>
        <taxon>Haplosclerida</taxon>
        <taxon>Niphatidae</taxon>
        <taxon>Amphimedon</taxon>
    </lineage>
</organism>